<evidence type="ECO:0000313" key="5">
    <source>
        <dbReference type="Proteomes" id="UP000663870"/>
    </source>
</evidence>
<name>A0A814LJP5_9BILA</name>
<dbReference type="EMBL" id="CAJNOL010000951">
    <property type="protein sequence ID" value="CAF1247889.1"/>
    <property type="molecule type" value="Genomic_DNA"/>
</dbReference>
<gene>
    <name evidence="3" type="ORF">JXQ802_LOCUS26815</name>
    <name evidence="2" type="ORF">PYM288_LOCUS17939</name>
</gene>
<accession>A0A814LJP5</accession>
<feature type="coiled-coil region" evidence="1">
    <location>
        <begin position="418"/>
        <end position="508"/>
    </location>
</feature>
<dbReference type="Proteomes" id="UP000663870">
    <property type="component" value="Unassembled WGS sequence"/>
</dbReference>
<evidence type="ECO:0000313" key="2">
    <source>
        <dbReference type="EMBL" id="CAF1066716.1"/>
    </source>
</evidence>
<sequence length="691" mass="81607">MGQQTKFFSHLNRRGNDRWRVCPLIVINKKKQKQKQKKRMTTTNDDIDFDFSQLDDTLISDNQKQNLIDYINQIKNQKRSISDELNQFKLSTGHVKRRRTTKRQLLSNSISLPIINNEQTNNLQTMLETLIYIVHEINLEQVKLSTTINQLIKRINQNELYLNQLNINIETLYEQYHAKQYSELQIDPIELPSKSSSSSIIDNNNYQQPIDMSTTGNNYNSIDNTTKTIGKSSSNKEYIELGDPSIGLSCLVLKRKYDQVRRRTELAYIHGEKRAIGRLLTFLIRQFFSNEELRNASLDGRVRNTQALSKDRMCIIDKHLQSIFGIDYNLYRITKDCAEQVNVVCRHARNPKNFFDNNSSNIKIEMNNSTINQNDIVEDKQYDEYESFQEQLFIQANEQRFHELAREYDIVHNEVAKQREIENQLRTDNEELQKVSHEVEQQLSTIRQNEQQLNTKLETTMEQLRQLSNEKEQLKNTIYEKEQENYELQKQRESLEEENRQVHETNSSIIARLQELENTSCQLQSLELLWNKERQLYTEQLQTLEQSLIESKKLSIDQQTKIMQFTIQLESTDGQLEAQKRSLDMGIDEKNEAILNLDRQLREKTQRIEQLQIDLQRNIRQMENQQITSNKTIQSLKNQIDEVLKKNVLINEKHDEQNQLLVKVTSERDVIKADMRSLSEMFDKQSIESGK</sequence>
<feature type="coiled-coil region" evidence="1">
    <location>
        <begin position="587"/>
        <end position="653"/>
    </location>
</feature>
<protein>
    <submittedName>
        <fullName evidence="2">Uncharacterized protein</fullName>
    </submittedName>
</protein>
<organism evidence="2 4">
    <name type="scientific">Rotaria sordida</name>
    <dbReference type="NCBI Taxonomy" id="392033"/>
    <lineage>
        <taxon>Eukaryota</taxon>
        <taxon>Metazoa</taxon>
        <taxon>Spiralia</taxon>
        <taxon>Gnathifera</taxon>
        <taxon>Rotifera</taxon>
        <taxon>Eurotatoria</taxon>
        <taxon>Bdelloidea</taxon>
        <taxon>Philodinida</taxon>
        <taxon>Philodinidae</taxon>
        <taxon>Rotaria</taxon>
    </lineage>
</organism>
<keyword evidence="5" id="KW-1185">Reference proteome</keyword>
<evidence type="ECO:0000313" key="4">
    <source>
        <dbReference type="Proteomes" id="UP000663854"/>
    </source>
</evidence>
<evidence type="ECO:0000313" key="3">
    <source>
        <dbReference type="EMBL" id="CAF1247889.1"/>
    </source>
</evidence>
<dbReference type="EMBL" id="CAJNOH010000525">
    <property type="protein sequence ID" value="CAF1066716.1"/>
    <property type="molecule type" value="Genomic_DNA"/>
</dbReference>
<reference evidence="2" key="1">
    <citation type="submission" date="2021-02" db="EMBL/GenBank/DDBJ databases">
        <authorList>
            <person name="Nowell W R."/>
        </authorList>
    </citation>
    <scope>NUCLEOTIDE SEQUENCE</scope>
</reference>
<proteinExistence type="predicted"/>
<keyword evidence="1" id="KW-0175">Coiled coil</keyword>
<dbReference type="Proteomes" id="UP000663854">
    <property type="component" value="Unassembled WGS sequence"/>
</dbReference>
<comment type="caution">
    <text evidence="2">The sequence shown here is derived from an EMBL/GenBank/DDBJ whole genome shotgun (WGS) entry which is preliminary data.</text>
</comment>
<evidence type="ECO:0000256" key="1">
    <source>
        <dbReference type="SAM" id="Coils"/>
    </source>
</evidence>
<dbReference type="AlphaFoldDB" id="A0A814LJP5"/>